<gene>
    <name evidence="1" type="ORF">EGW08_019407</name>
</gene>
<organism evidence="1 2">
    <name type="scientific">Elysia chlorotica</name>
    <name type="common">Eastern emerald elysia</name>
    <name type="synonym">Sea slug</name>
    <dbReference type="NCBI Taxonomy" id="188477"/>
    <lineage>
        <taxon>Eukaryota</taxon>
        <taxon>Metazoa</taxon>
        <taxon>Spiralia</taxon>
        <taxon>Lophotrochozoa</taxon>
        <taxon>Mollusca</taxon>
        <taxon>Gastropoda</taxon>
        <taxon>Heterobranchia</taxon>
        <taxon>Euthyneura</taxon>
        <taxon>Panpulmonata</taxon>
        <taxon>Sacoglossa</taxon>
        <taxon>Placobranchoidea</taxon>
        <taxon>Plakobranchidae</taxon>
        <taxon>Elysia</taxon>
    </lineage>
</organism>
<protein>
    <submittedName>
        <fullName evidence="1">Uncharacterized protein</fullName>
    </submittedName>
</protein>
<dbReference type="SUPFAM" id="SSF51735">
    <property type="entry name" value="NAD(P)-binding Rossmann-fold domains"/>
    <property type="match status" value="1"/>
</dbReference>
<dbReference type="OrthoDB" id="6146133at2759"/>
<evidence type="ECO:0000313" key="1">
    <source>
        <dbReference type="EMBL" id="RUS72828.1"/>
    </source>
</evidence>
<dbReference type="InterPro" id="IPR036291">
    <property type="entry name" value="NAD(P)-bd_dom_sf"/>
</dbReference>
<evidence type="ECO:0000313" key="2">
    <source>
        <dbReference type="Proteomes" id="UP000271974"/>
    </source>
</evidence>
<keyword evidence="2" id="KW-1185">Reference proteome</keyword>
<dbReference type="PANTHER" id="PTHR43975">
    <property type="entry name" value="ZGC:101858"/>
    <property type="match status" value="1"/>
</dbReference>
<sequence>MSGLAGKSVIVTGSSSGIGHATALIFARKGCNVTVCGRDASRVQDTLEQCKQEAASGGHKGSKFISVCGDLTDPMVRTAVLEQTLQAFGSIDVVVSNHAVAVAGDTVETLTEDGFDRTISTNLKSGLFLVQKAIPHLEKSKGCVVFVSSIATSCCTKKGLFAYSFAKAGLEHMVRLMSLDLGPKGIRVNCVSPTLVKTRIFRELFPDPAHLDAFGSLYQQATPLNTSPSTAEDPAQAIVFLASTDARLISGASLRVDGALMCKGNPPNFV</sequence>
<dbReference type="PRINTS" id="PR00081">
    <property type="entry name" value="GDHRDH"/>
</dbReference>
<dbReference type="InterPro" id="IPR002347">
    <property type="entry name" value="SDR_fam"/>
</dbReference>
<name>A0A3S0Z9V2_ELYCH</name>
<dbReference type="Gene3D" id="3.40.50.720">
    <property type="entry name" value="NAD(P)-binding Rossmann-like Domain"/>
    <property type="match status" value="1"/>
</dbReference>
<dbReference type="EMBL" id="RQTK01001012">
    <property type="protein sequence ID" value="RUS72828.1"/>
    <property type="molecule type" value="Genomic_DNA"/>
</dbReference>
<reference evidence="1 2" key="1">
    <citation type="submission" date="2019-01" db="EMBL/GenBank/DDBJ databases">
        <title>A draft genome assembly of the solar-powered sea slug Elysia chlorotica.</title>
        <authorList>
            <person name="Cai H."/>
            <person name="Li Q."/>
            <person name="Fang X."/>
            <person name="Li J."/>
            <person name="Curtis N.E."/>
            <person name="Altenburger A."/>
            <person name="Shibata T."/>
            <person name="Feng M."/>
            <person name="Maeda T."/>
            <person name="Schwartz J.A."/>
            <person name="Shigenobu S."/>
            <person name="Lundholm N."/>
            <person name="Nishiyama T."/>
            <person name="Yang H."/>
            <person name="Hasebe M."/>
            <person name="Li S."/>
            <person name="Pierce S.K."/>
            <person name="Wang J."/>
        </authorList>
    </citation>
    <scope>NUCLEOTIDE SEQUENCE [LARGE SCALE GENOMIC DNA]</scope>
    <source>
        <strain evidence="1">EC2010</strain>
        <tissue evidence="1">Whole organism of an adult</tissue>
    </source>
</reference>
<accession>A0A3S0Z9V2</accession>
<dbReference type="AlphaFoldDB" id="A0A3S0Z9V2"/>
<comment type="caution">
    <text evidence="1">The sequence shown here is derived from an EMBL/GenBank/DDBJ whole genome shotgun (WGS) entry which is preliminary data.</text>
</comment>
<dbReference type="PANTHER" id="PTHR43975:SF2">
    <property type="entry name" value="EG:BACR7A4.14 PROTEIN-RELATED"/>
    <property type="match status" value="1"/>
</dbReference>
<dbReference type="FunFam" id="3.40.50.720:FF:000084">
    <property type="entry name" value="Short-chain dehydrogenase reductase"/>
    <property type="match status" value="1"/>
</dbReference>
<dbReference type="Pfam" id="PF13561">
    <property type="entry name" value="adh_short_C2"/>
    <property type="match status" value="1"/>
</dbReference>
<dbReference type="STRING" id="188477.A0A3S0Z9V2"/>
<proteinExistence type="predicted"/>
<dbReference type="Proteomes" id="UP000271974">
    <property type="component" value="Unassembled WGS sequence"/>
</dbReference>